<evidence type="ECO:0000313" key="6">
    <source>
        <dbReference type="Proteomes" id="UP000001116"/>
    </source>
</evidence>
<evidence type="ECO:0000259" key="4">
    <source>
        <dbReference type="PROSITE" id="PS50893"/>
    </source>
</evidence>
<gene>
    <name evidence="5" type="ordered locus">Krad_2319</name>
</gene>
<feature type="domain" description="ABC transporter" evidence="4">
    <location>
        <begin position="6"/>
        <end position="244"/>
    </location>
</feature>
<dbReference type="InterPro" id="IPR003439">
    <property type="entry name" value="ABC_transporter-like_ATP-bd"/>
</dbReference>
<dbReference type="GO" id="GO:0005886">
    <property type="term" value="C:plasma membrane"/>
    <property type="evidence" value="ECO:0007669"/>
    <property type="project" value="TreeGrafter"/>
</dbReference>
<dbReference type="InterPro" id="IPR003593">
    <property type="entry name" value="AAA+_ATPase"/>
</dbReference>
<dbReference type="AlphaFoldDB" id="A6WAG1"/>
<dbReference type="CDD" id="cd03255">
    <property type="entry name" value="ABC_MJ0796_LolCDE_FtsE"/>
    <property type="match status" value="1"/>
</dbReference>
<dbReference type="FunFam" id="3.40.50.300:FF:000032">
    <property type="entry name" value="Export ABC transporter ATP-binding protein"/>
    <property type="match status" value="1"/>
</dbReference>
<dbReference type="SUPFAM" id="SSF52540">
    <property type="entry name" value="P-loop containing nucleoside triphosphate hydrolases"/>
    <property type="match status" value="1"/>
</dbReference>
<evidence type="ECO:0000256" key="1">
    <source>
        <dbReference type="ARBA" id="ARBA00022448"/>
    </source>
</evidence>
<dbReference type="PANTHER" id="PTHR24220">
    <property type="entry name" value="IMPORT ATP-BINDING PROTEIN"/>
    <property type="match status" value="1"/>
</dbReference>
<dbReference type="GO" id="GO:0016887">
    <property type="term" value="F:ATP hydrolysis activity"/>
    <property type="evidence" value="ECO:0007669"/>
    <property type="project" value="InterPro"/>
</dbReference>
<dbReference type="HOGENOM" id="CLU_000604_1_22_11"/>
<protein>
    <submittedName>
        <fullName evidence="5">ABC transporter related</fullName>
    </submittedName>
</protein>
<keyword evidence="1" id="KW-0813">Transport</keyword>
<dbReference type="PROSITE" id="PS00211">
    <property type="entry name" value="ABC_TRANSPORTER_1"/>
    <property type="match status" value="1"/>
</dbReference>
<dbReference type="OrthoDB" id="9802264at2"/>
<evidence type="ECO:0000313" key="5">
    <source>
        <dbReference type="EMBL" id="ABS03800.1"/>
    </source>
</evidence>
<accession>A6WAG1</accession>
<keyword evidence="3" id="KW-0067">ATP-binding</keyword>
<dbReference type="Proteomes" id="UP000001116">
    <property type="component" value="Chromosome"/>
</dbReference>
<keyword evidence="2" id="KW-0547">Nucleotide-binding</keyword>
<dbReference type="KEGG" id="kra:Krad_2319"/>
<dbReference type="InterPro" id="IPR017871">
    <property type="entry name" value="ABC_transporter-like_CS"/>
</dbReference>
<organism evidence="5 6">
    <name type="scientific">Kineococcus radiotolerans (strain ATCC BAA-149 / DSM 14245 / SRS30216)</name>
    <dbReference type="NCBI Taxonomy" id="266940"/>
    <lineage>
        <taxon>Bacteria</taxon>
        <taxon>Bacillati</taxon>
        <taxon>Actinomycetota</taxon>
        <taxon>Actinomycetes</taxon>
        <taxon>Kineosporiales</taxon>
        <taxon>Kineosporiaceae</taxon>
        <taxon>Kineococcus</taxon>
    </lineage>
</organism>
<keyword evidence="6" id="KW-1185">Reference proteome</keyword>
<dbReference type="EMBL" id="CP000750">
    <property type="protein sequence ID" value="ABS03800.1"/>
    <property type="molecule type" value="Genomic_DNA"/>
</dbReference>
<dbReference type="InterPro" id="IPR017911">
    <property type="entry name" value="MacB-like_ATP-bd"/>
</dbReference>
<dbReference type="InterPro" id="IPR015854">
    <property type="entry name" value="ABC_transpr_LolD-like"/>
</dbReference>
<dbReference type="Pfam" id="PF00005">
    <property type="entry name" value="ABC_tran"/>
    <property type="match status" value="1"/>
</dbReference>
<dbReference type="PANTHER" id="PTHR24220:SF685">
    <property type="entry name" value="ABC TRANSPORTER RELATED"/>
    <property type="match status" value="1"/>
</dbReference>
<dbReference type="eggNOG" id="COG1136">
    <property type="taxonomic scope" value="Bacteria"/>
</dbReference>
<dbReference type="GO" id="GO:0022857">
    <property type="term" value="F:transmembrane transporter activity"/>
    <property type="evidence" value="ECO:0007669"/>
    <property type="project" value="UniProtKB-ARBA"/>
</dbReference>
<reference evidence="6" key="1">
    <citation type="journal article" date="2008" name="PLoS ONE">
        <title>Survival in nuclear waste, extreme resistance, and potential applications gleaned from the genome sequence of Kineococcus radiotolerans SRS30216.</title>
        <authorList>
            <person name="Bagwell C.E."/>
            <person name="Bhat S."/>
            <person name="Hawkins G.M."/>
            <person name="Smith B.W."/>
            <person name="Biswas T."/>
            <person name="Hoover T.R."/>
            <person name="Saunders E."/>
            <person name="Han C.S."/>
            <person name="Tsodikov O.V."/>
            <person name="Shimkets L.J."/>
        </authorList>
    </citation>
    <scope>NUCLEOTIDE SEQUENCE [LARGE SCALE GENOMIC DNA]</scope>
    <source>
        <strain evidence="6">ATCC BAA-149 / DSM 14245 / SRS30216</strain>
    </source>
</reference>
<dbReference type="InterPro" id="IPR027417">
    <property type="entry name" value="P-loop_NTPase"/>
</dbReference>
<dbReference type="SMART" id="SM00382">
    <property type="entry name" value="AAA"/>
    <property type="match status" value="1"/>
</dbReference>
<evidence type="ECO:0000256" key="3">
    <source>
        <dbReference type="ARBA" id="ARBA00022840"/>
    </source>
</evidence>
<evidence type="ECO:0000256" key="2">
    <source>
        <dbReference type="ARBA" id="ARBA00022741"/>
    </source>
</evidence>
<dbReference type="STRING" id="266940.Krad_2319"/>
<dbReference type="Gene3D" id="3.40.50.300">
    <property type="entry name" value="P-loop containing nucleotide triphosphate hydrolases"/>
    <property type="match status" value="1"/>
</dbReference>
<dbReference type="GO" id="GO:0005524">
    <property type="term" value="F:ATP binding"/>
    <property type="evidence" value="ECO:0007669"/>
    <property type="project" value="UniProtKB-KW"/>
</dbReference>
<dbReference type="PROSITE" id="PS50893">
    <property type="entry name" value="ABC_TRANSPORTER_2"/>
    <property type="match status" value="1"/>
</dbReference>
<dbReference type="RefSeq" id="WP_012087982.1">
    <property type="nucleotide sequence ID" value="NC_009664.2"/>
</dbReference>
<dbReference type="GO" id="GO:0098796">
    <property type="term" value="C:membrane protein complex"/>
    <property type="evidence" value="ECO:0007669"/>
    <property type="project" value="UniProtKB-ARBA"/>
</dbReference>
<proteinExistence type="predicted"/>
<name>A6WAG1_KINRD</name>
<sequence length="245" mass="25634">MTALPLIAHDVTKSFPDRDGTGVTPVLRGVSLSVQPGELVSVVGPSGSGKSTLLHCLSGLESPTSGSVQIAGTALAGLSGRSLARLRREHVGFVFQSYNLISSLTAWDNVALPARLARRRVREDEVDRALAHVGLTERARFKPAALSGGQQQRVAIARALAVERDIVFADEPTGALDTTAGAQVLALLRRAASGQRSVVMVTHDLEAAALADRVLVLRDGSVHSELRDASAAQVLDAVTRAGVNA</sequence>